<dbReference type="FunFam" id="3.40.30.10:FF:000003">
    <property type="entry name" value="Peroxiredoxin 1"/>
    <property type="match status" value="1"/>
</dbReference>
<evidence type="ECO:0000256" key="10">
    <source>
        <dbReference type="PIRSR" id="PIRSR000239-1"/>
    </source>
</evidence>
<dbReference type="PROSITE" id="PS51352">
    <property type="entry name" value="THIOREDOXIN_2"/>
    <property type="match status" value="1"/>
</dbReference>
<dbReference type="InterPro" id="IPR022272">
    <property type="entry name" value="Lipocalin_CS"/>
</dbReference>
<evidence type="ECO:0000256" key="8">
    <source>
        <dbReference type="ARBA" id="ARBA00049091"/>
    </source>
</evidence>
<evidence type="ECO:0000256" key="2">
    <source>
        <dbReference type="ARBA" id="ARBA00013017"/>
    </source>
</evidence>
<evidence type="ECO:0000256" key="6">
    <source>
        <dbReference type="ARBA" id="ARBA00023157"/>
    </source>
</evidence>
<sequence length="221" mass="24978">MFFRQIHRVSSKFINPTFARQLRVRLHHVARVQKPAPEWTAPAVVDQEFQDISSADFLGKWLVLFFYPLDFTFVCPTEIIGYSERVSEFEELNAKVVGVSVDSKFSHLAWINQPRKEGGLGEMNIPLVSDLNKTISDSYGVLLKDGTAARGTFIIDPKGTVRQITINDLSVGRNIDETLRLLEGYQFADEHGEVCPLGWKKGAKTMKPDPVGSKEYFNKVN</sequence>
<reference evidence="12" key="1">
    <citation type="submission" date="2020-05" db="EMBL/GenBank/DDBJ databases">
        <title>Phylogenomic resolution of chytrid fungi.</title>
        <authorList>
            <person name="Stajich J.E."/>
            <person name="Amses K."/>
            <person name="Simmons R."/>
            <person name="Seto K."/>
            <person name="Myers J."/>
            <person name="Bonds A."/>
            <person name="Quandt C.A."/>
            <person name="Barry K."/>
            <person name="Liu P."/>
            <person name="Grigoriev I."/>
            <person name="Longcore J.E."/>
            <person name="James T.Y."/>
        </authorList>
    </citation>
    <scope>NUCLEOTIDE SEQUENCE</scope>
    <source>
        <strain evidence="12">PLAUS21</strain>
    </source>
</reference>
<protein>
    <recommendedName>
        <fullName evidence="2">thioredoxin-dependent peroxiredoxin</fullName>
        <ecNumber evidence="2">1.11.1.24</ecNumber>
    </recommendedName>
</protein>
<organism evidence="12 13">
    <name type="scientific">Boothiomyces macroporosus</name>
    <dbReference type="NCBI Taxonomy" id="261099"/>
    <lineage>
        <taxon>Eukaryota</taxon>
        <taxon>Fungi</taxon>
        <taxon>Fungi incertae sedis</taxon>
        <taxon>Chytridiomycota</taxon>
        <taxon>Chytridiomycota incertae sedis</taxon>
        <taxon>Chytridiomycetes</taxon>
        <taxon>Rhizophydiales</taxon>
        <taxon>Terramycetaceae</taxon>
        <taxon>Boothiomyces</taxon>
    </lineage>
</organism>
<keyword evidence="3 9" id="KW-0575">Peroxidase</keyword>
<evidence type="ECO:0000256" key="1">
    <source>
        <dbReference type="ARBA" id="ARBA00009796"/>
    </source>
</evidence>
<feature type="domain" description="Thioredoxin" evidence="11">
    <location>
        <begin position="30"/>
        <end position="187"/>
    </location>
</feature>
<dbReference type="EMBL" id="JADGKB010000028">
    <property type="protein sequence ID" value="KAJ3258371.1"/>
    <property type="molecule type" value="Genomic_DNA"/>
</dbReference>
<dbReference type="GO" id="GO:0006979">
    <property type="term" value="P:response to oxidative stress"/>
    <property type="evidence" value="ECO:0007669"/>
    <property type="project" value="TreeGrafter"/>
</dbReference>
<comment type="similarity">
    <text evidence="1">Belongs to the peroxiredoxin family. AhpC/Prx1 subfamily.</text>
</comment>
<name>A0AAD5Y8T6_9FUNG</name>
<dbReference type="InterPro" id="IPR013766">
    <property type="entry name" value="Thioredoxin_domain"/>
</dbReference>
<evidence type="ECO:0000256" key="9">
    <source>
        <dbReference type="PIRNR" id="PIRNR000239"/>
    </source>
</evidence>
<keyword evidence="5 9" id="KW-0560">Oxidoreductase</keyword>
<comment type="catalytic activity">
    <reaction evidence="8">
        <text>a hydroperoxide + [thioredoxin]-dithiol = an alcohol + [thioredoxin]-disulfide + H2O</text>
        <dbReference type="Rhea" id="RHEA:62620"/>
        <dbReference type="Rhea" id="RHEA-COMP:10698"/>
        <dbReference type="Rhea" id="RHEA-COMP:10700"/>
        <dbReference type="ChEBI" id="CHEBI:15377"/>
        <dbReference type="ChEBI" id="CHEBI:29950"/>
        <dbReference type="ChEBI" id="CHEBI:30879"/>
        <dbReference type="ChEBI" id="CHEBI:35924"/>
        <dbReference type="ChEBI" id="CHEBI:50058"/>
        <dbReference type="EC" id="1.11.1.24"/>
    </reaction>
</comment>
<keyword evidence="13" id="KW-1185">Reference proteome</keyword>
<evidence type="ECO:0000259" key="11">
    <source>
        <dbReference type="PROSITE" id="PS51352"/>
    </source>
</evidence>
<evidence type="ECO:0000313" key="13">
    <source>
        <dbReference type="Proteomes" id="UP001210925"/>
    </source>
</evidence>
<evidence type="ECO:0000256" key="7">
    <source>
        <dbReference type="ARBA" id="ARBA00023284"/>
    </source>
</evidence>
<keyword evidence="6" id="KW-1015">Disulfide bond</keyword>
<dbReference type="PANTHER" id="PTHR10681:SF171">
    <property type="entry name" value="PEROXIREDOXIN 4"/>
    <property type="match status" value="1"/>
</dbReference>
<dbReference type="Proteomes" id="UP001210925">
    <property type="component" value="Unassembled WGS sequence"/>
</dbReference>
<dbReference type="PROSITE" id="PS00213">
    <property type="entry name" value="LIPOCALIN"/>
    <property type="match status" value="1"/>
</dbReference>
<dbReference type="EC" id="1.11.1.24" evidence="2"/>
<dbReference type="GO" id="GO:0042744">
    <property type="term" value="P:hydrogen peroxide catabolic process"/>
    <property type="evidence" value="ECO:0007669"/>
    <property type="project" value="TreeGrafter"/>
</dbReference>
<evidence type="ECO:0000256" key="5">
    <source>
        <dbReference type="ARBA" id="ARBA00023002"/>
    </source>
</evidence>
<comment type="caution">
    <text evidence="12">The sequence shown here is derived from an EMBL/GenBank/DDBJ whole genome shotgun (WGS) entry which is preliminary data.</text>
</comment>
<evidence type="ECO:0000256" key="4">
    <source>
        <dbReference type="ARBA" id="ARBA00022862"/>
    </source>
</evidence>
<dbReference type="InterPro" id="IPR050217">
    <property type="entry name" value="Peroxiredoxin"/>
</dbReference>
<dbReference type="GO" id="GO:0033554">
    <property type="term" value="P:cellular response to stress"/>
    <property type="evidence" value="ECO:0007669"/>
    <property type="project" value="TreeGrafter"/>
</dbReference>
<gene>
    <name evidence="12" type="primary">TPX1</name>
    <name evidence="12" type="ORF">HK103_003659</name>
</gene>
<dbReference type="InterPro" id="IPR024706">
    <property type="entry name" value="Peroxiredoxin_AhpC-typ"/>
</dbReference>
<dbReference type="GO" id="GO:0045454">
    <property type="term" value="P:cell redox homeostasis"/>
    <property type="evidence" value="ECO:0007669"/>
    <property type="project" value="TreeGrafter"/>
</dbReference>
<dbReference type="Gene3D" id="3.40.30.10">
    <property type="entry name" value="Glutaredoxin"/>
    <property type="match status" value="1"/>
</dbReference>
<keyword evidence="4 9" id="KW-0049">Antioxidant</keyword>
<comment type="function">
    <text evidence="9">Thiol-specific peroxidase that catalyzes the reduction of hydrogen peroxide and organic hydroperoxides to water and alcohols, respectively.</text>
</comment>
<accession>A0AAD5Y8T6</accession>
<feature type="active site" description="Cysteine sulfenic acid (-SOH) intermediate; for peroxidase activity" evidence="10">
    <location>
        <position position="75"/>
    </location>
</feature>
<dbReference type="InterPro" id="IPR019479">
    <property type="entry name" value="Peroxiredoxin_C"/>
</dbReference>
<dbReference type="SUPFAM" id="SSF52833">
    <property type="entry name" value="Thioredoxin-like"/>
    <property type="match status" value="1"/>
</dbReference>
<keyword evidence="7 9" id="KW-0676">Redox-active center</keyword>
<dbReference type="AlphaFoldDB" id="A0AAD5Y8T6"/>
<dbReference type="InterPro" id="IPR000866">
    <property type="entry name" value="AhpC/TSA"/>
</dbReference>
<dbReference type="GO" id="GO:0008379">
    <property type="term" value="F:thioredoxin peroxidase activity"/>
    <property type="evidence" value="ECO:0007669"/>
    <property type="project" value="TreeGrafter"/>
</dbReference>
<dbReference type="Pfam" id="PF10417">
    <property type="entry name" value="1-cysPrx_C"/>
    <property type="match status" value="1"/>
</dbReference>
<dbReference type="InterPro" id="IPR036249">
    <property type="entry name" value="Thioredoxin-like_sf"/>
</dbReference>
<dbReference type="GO" id="GO:0005829">
    <property type="term" value="C:cytosol"/>
    <property type="evidence" value="ECO:0007669"/>
    <property type="project" value="TreeGrafter"/>
</dbReference>
<dbReference type="PIRSF" id="PIRSF000239">
    <property type="entry name" value="AHPC"/>
    <property type="match status" value="1"/>
</dbReference>
<evidence type="ECO:0000313" key="12">
    <source>
        <dbReference type="EMBL" id="KAJ3258371.1"/>
    </source>
</evidence>
<evidence type="ECO:0000256" key="3">
    <source>
        <dbReference type="ARBA" id="ARBA00022559"/>
    </source>
</evidence>
<dbReference type="PANTHER" id="PTHR10681">
    <property type="entry name" value="THIOREDOXIN PEROXIDASE"/>
    <property type="match status" value="1"/>
</dbReference>
<dbReference type="CDD" id="cd03015">
    <property type="entry name" value="PRX_Typ2cys"/>
    <property type="match status" value="1"/>
</dbReference>
<dbReference type="Pfam" id="PF00578">
    <property type="entry name" value="AhpC-TSA"/>
    <property type="match status" value="1"/>
</dbReference>
<proteinExistence type="inferred from homology"/>